<feature type="compositionally biased region" description="Acidic residues" evidence="1">
    <location>
        <begin position="35"/>
        <end position="63"/>
    </location>
</feature>
<evidence type="ECO:0000313" key="2">
    <source>
        <dbReference type="EMBL" id="KAJ8908735.1"/>
    </source>
</evidence>
<feature type="region of interest" description="Disordered" evidence="1">
    <location>
        <begin position="1"/>
        <end position="84"/>
    </location>
</feature>
<organism evidence="2 3">
    <name type="scientific">Rhodosorus marinus</name>
    <dbReference type="NCBI Taxonomy" id="101924"/>
    <lineage>
        <taxon>Eukaryota</taxon>
        <taxon>Rhodophyta</taxon>
        <taxon>Stylonematophyceae</taxon>
        <taxon>Stylonematales</taxon>
        <taxon>Stylonemataceae</taxon>
        <taxon>Rhodosorus</taxon>
    </lineage>
</organism>
<protein>
    <submittedName>
        <fullName evidence="2">Uncharacterized protein</fullName>
    </submittedName>
</protein>
<dbReference type="AlphaFoldDB" id="A0AAV8V1K4"/>
<evidence type="ECO:0000313" key="3">
    <source>
        <dbReference type="Proteomes" id="UP001157974"/>
    </source>
</evidence>
<reference evidence="2 3" key="1">
    <citation type="journal article" date="2023" name="Nat. Commun.">
        <title>Origin of minicircular mitochondrial genomes in red algae.</title>
        <authorList>
            <person name="Lee Y."/>
            <person name="Cho C.H."/>
            <person name="Lee Y.M."/>
            <person name="Park S.I."/>
            <person name="Yang J.H."/>
            <person name="West J.A."/>
            <person name="Bhattacharya D."/>
            <person name="Yoon H.S."/>
        </authorList>
    </citation>
    <scope>NUCLEOTIDE SEQUENCE [LARGE SCALE GENOMIC DNA]</scope>
    <source>
        <strain evidence="2 3">CCMP1338</strain>
        <tissue evidence="2">Whole cell</tissue>
    </source>
</reference>
<dbReference type="Proteomes" id="UP001157974">
    <property type="component" value="Unassembled WGS sequence"/>
</dbReference>
<gene>
    <name evidence="2" type="ORF">NDN08_005440</name>
</gene>
<feature type="compositionally biased region" description="Basic and acidic residues" evidence="1">
    <location>
        <begin position="9"/>
        <end position="18"/>
    </location>
</feature>
<dbReference type="EMBL" id="JAMWBK010000001">
    <property type="protein sequence ID" value="KAJ8908735.1"/>
    <property type="molecule type" value="Genomic_DNA"/>
</dbReference>
<comment type="caution">
    <text evidence="2">The sequence shown here is derived from an EMBL/GenBank/DDBJ whole genome shotgun (WGS) entry which is preliminary data.</text>
</comment>
<name>A0AAV8V1K4_9RHOD</name>
<keyword evidence="3" id="KW-1185">Reference proteome</keyword>
<sequence>MEEDGYVSGDEREEHGVELDCMLEGGGVDGSGWESGDEEGEDGGNELLEDSEEADVAEPENVDVGESGSVDLGVTGGDDGNEDLSESKDVIVEEDSCNAKELVQKSESEVEVALELIEDGEVVDSGEKAGEDDSKGPFPAFPLMQLAAVASSMAVSWFAKKLISERRKQLVALFGEQMAFADSPAHLHEIVEDFRRREPFMTPISELFETFTGMFISERPIDITTIIELKEVKKLLNISDEELASVFLQHGKKSKTKDGVVRVRFLAERLLPMSKQVPLFPLKAQLATSEYVKREDELISRCRDSGVVHDLKLELVEDLLRRRGLSSANYFHRQGSFQ</sequence>
<evidence type="ECO:0000256" key="1">
    <source>
        <dbReference type="SAM" id="MobiDB-lite"/>
    </source>
</evidence>
<proteinExistence type="predicted"/>
<accession>A0AAV8V1K4</accession>